<dbReference type="PROSITE" id="PS50995">
    <property type="entry name" value="HTH_MARR_2"/>
    <property type="match status" value="1"/>
</dbReference>
<protein>
    <submittedName>
        <fullName evidence="5">MarR family transcriptional regulator</fullName>
    </submittedName>
</protein>
<dbReference type="PANTHER" id="PTHR42756">
    <property type="entry name" value="TRANSCRIPTIONAL REGULATOR, MARR"/>
    <property type="match status" value="1"/>
</dbReference>
<dbReference type="STRING" id="1637975.AN957_01760"/>
<name>A0A0Q3QIV7_9BACI</name>
<feature type="domain" description="HTH marR-type" evidence="4">
    <location>
        <begin position="13"/>
        <end position="141"/>
    </location>
</feature>
<dbReference type="PATRIC" id="fig|1637975.4.peg.30"/>
<evidence type="ECO:0000256" key="1">
    <source>
        <dbReference type="ARBA" id="ARBA00023015"/>
    </source>
</evidence>
<dbReference type="PRINTS" id="PR00598">
    <property type="entry name" value="HTHMARR"/>
</dbReference>
<dbReference type="SUPFAM" id="SSF46785">
    <property type="entry name" value="Winged helix' DNA-binding domain"/>
    <property type="match status" value="1"/>
</dbReference>
<comment type="caution">
    <text evidence="5">The sequence shown here is derived from an EMBL/GenBank/DDBJ whole genome shotgun (WGS) entry which is preliminary data.</text>
</comment>
<dbReference type="RefSeq" id="WP_053478215.1">
    <property type="nucleotide sequence ID" value="NZ_CP041305.1"/>
</dbReference>
<proteinExistence type="predicted"/>
<keyword evidence="1" id="KW-0805">Transcription regulation</keyword>
<dbReference type="Gene3D" id="1.10.10.10">
    <property type="entry name" value="Winged helix-like DNA-binding domain superfamily/Winged helix DNA-binding domain"/>
    <property type="match status" value="1"/>
</dbReference>
<dbReference type="Proteomes" id="UP000050996">
    <property type="component" value="Unassembled WGS sequence"/>
</dbReference>
<evidence type="ECO:0000256" key="3">
    <source>
        <dbReference type="ARBA" id="ARBA00023163"/>
    </source>
</evidence>
<dbReference type="Pfam" id="PF01047">
    <property type="entry name" value="MarR"/>
    <property type="match status" value="1"/>
</dbReference>
<reference evidence="5 6" key="1">
    <citation type="submission" date="2015-09" db="EMBL/GenBank/DDBJ databases">
        <title>Genome sequencing project for genomic taxonomy and phylogenomics of Bacillus-like bacteria.</title>
        <authorList>
            <person name="Liu B."/>
            <person name="Wang J."/>
            <person name="Zhu Y."/>
            <person name="Liu G."/>
            <person name="Chen Q."/>
            <person name="Chen Z."/>
            <person name="Lan J."/>
            <person name="Che J."/>
            <person name="Ge C."/>
            <person name="Shi H."/>
            <person name="Pan Z."/>
            <person name="Liu X."/>
        </authorList>
    </citation>
    <scope>NUCLEOTIDE SEQUENCE [LARGE SCALE GENOMIC DNA]</scope>
    <source>
        <strain evidence="5 6">FJAT-18043</strain>
    </source>
</reference>
<dbReference type="InterPro" id="IPR036388">
    <property type="entry name" value="WH-like_DNA-bd_sf"/>
</dbReference>
<dbReference type="GO" id="GO:0003700">
    <property type="term" value="F:DNA-binding transcription factor activity"/>
    <property type="evidence" value="ECO:0007669"/>
    <property type="project" value="InterPro"/>
</dbReference>
<dbReference type="GO" id="GO:0003677">
    <property type="term" value="F:DNA binding"/>
    <property type="evidence" value="ECO:0007669"/>
    <property type="project" value="UniProtKB-KW"/>
</dbReference>
<dbReference type="PANTHER" id="PTHR42756:SF1">
    <property type="entry name" value="TRANSCRIPTIONAL REPRESSOR OF EMRAB OPERON"/>
    <property type="match status" value="1"/>
</dbReference>
<evidence type="ECO:0000313" key="5">
    <source>
        <dbReference type="EMBL" id="KQL17488.1"/>
    </source>
</evidence>
<dbReference type="AlphaFoldDB" id="A0A0Q3QIV7"/>
<organism evidence="5 6">
    <name type="scientific">Cytobacillus solani</name>
    <dbReference type="NCBI Taxonomy" id="1637975"/>
    <lineage>
        <taxon>Bacteria</taxon>
        <taxon>Bacillati</taxon>
        <taxon>Bacillota</taxon>
        <taxon>Bacilli</taxon>
        <taxon>Bacillales</taxon>
        <taxon>Bacillaceae</taxon>
        <taxon>Cytobacillus</taxon>
    </lineage>
</organism>
<keyword evidence="3" id="KW-0804">Transcription</keyword>
<keyword evidence="6" id="KW-1185">Reference proteome</keyword>
<dbReference type="EMBL" id="LJIX01000006">
    <property type="protein sequence ID" value="KQL17488.1"/>
    <property type="molecule type" value="Genomic_DNA"/>
</dbReference>
<evidence type="ECO:0000313" key="6">
    <source>
        <dbReference type="Proteomes" id="UP000050996"/>
    </source>
</evidence>
<evidence type="ECO:0000259" key="4">
    <source>
        <dbReference type="PROSITE" id="PS50995"/>
    </source>
</evidence>
<dbReference type="InterPro" id="IPR000835">
    <property type="entry name" value="HTH_MarR-typ"/>
</dbReference>
<gene>
    <name evidence="5" type="ORF">AN957_01760</name>
</gene>
<keyword evidence="2" id="KW-0238">DNA-binding</keyword>
<accession>A0A0Q3QIV7</accession>
<sequence>MQKENQKAVERIEYELTTLIRRAVYLDISDKKIGHLERSVYLLLRHLDEFGPSRLKALAETFNLDISTLSRQASAIEAKGYISRFSDPTDGRVSLFRLTDIGREKLIIDKKMRIERYHAMLDNWSNKEKEIFGELLERMNEALID</sequence>
<evidence type="ECO:0000256" key="2">
    <source>
        <dbReference type="ARBA" id="ARBA00023125"/>
    </source>
</evidence>
<dbReference type="SMART" id="SM00347">
    <property type="entry name" value="HTH_MARR"/>
    <property type="match status" value="1"/>
</dbReference>
<dbReference type="InterPro" id="IPR036390">
    <property type="entry name" value="WH_DNA-bd_sf"/>
</dbReference>